<organism evidence="2 3">
    <name type="scientific">Penicillium chermesinum</name>
    <dbReference type="NCBI Taxonomy" id="63820"/>
    <lineage>
        <taxon>Eukaryota</taxon>
        <taxon>Fungi</taxon>
        <taxon>Dikarya</taxon>
        <taxon>Ascomycota</taxon>
        <taxon>Pezizomycotina</taxon>
        <taxon>Eurotiomycetes</taxon>
        <taxon>Eurotiomycetidae</taxon>
        <taxon>Eurotiales</taxon>
        <taxon>Aspergillaceae</taxon>
        <taxon>Penicillium</taxon>
    </lineage>
</organism>
<name>A0A9W9TPB5_9EURO</name>
<accession>A0A9W9TPB5</accession>
<evidence type="ECO:0000313" key="2">
    <source>
        <dbReference type="EMBL" id="KAJ5232104.1"/>
    </source>
</evidence>
<evidence type="ECO:0000256" key="1">
    <source>
        <dbReference type="SAM" id="MobiDB-lite"/>
    </source>
</evidence>
<dbReference type="Proteomes" id="UP001150941">
    <property type="component" value="Unassembled WGS sequence"/>
</dbReference>
<dbReference type="RefSeq" id="XP_058330097.1">
    <property type="nucleotide sequence ID" value="XM_058474357.1"/>
</dbReference>
<evidence type="ECO:0000313" key="3">
    <source>
        <dbReference type="Proteomes" id="UP001150941"/>
    </source>
</evidence>
<reference evidence="2" key="1">
    <citation type="submission" date="2022-11" db="EMBL/GenBank/DDBJ databases">
        <authorList>
            <person name="Petersen C."/>
        </authorList>
    </citation>
    <scope>NUCLEOTIDE SEQUENCE</scope>
    <source>
        <strain evidence="2">IBT 19713</strain>
    </source>
</reference>
<sequence>MSTLKRHLIEGEYQDPPSSRTISDAGERAPDSSVVIIFSPHCCESVAVDERALFSGLCPLRYHRLPKISLVELMTAVVRKDEYSG</sequence>
<dbReference type="AlphaFoldDB" id="A0A9W9TPB5"/>
<dbReference type="GeneID" id="83201660"/>
<feature type="region of interest" description="Disordered" evidence="1">
    <location>
        <begin position="1"/>
        <end position="27"/>
    </location>
</feature>
<comment type="caution">
    <text evidence="2">The sequence shown here is derived from an EMBL/GenBank/DDBJ whole genome shotgun (WGS) entry which is preliminary data.</text>
</comment>
<protein>
    <submittedName>
        <fullName evidence="2">Uncharacterized protein</fullName>
    </submittedName>
</protein>
<reference evidence="2" key="2">
    <citation type="journal article" date="2023" name="IMA Fungus">
        <title>Comparative genomic study of the Penicillium genus elucidates a diverse pangenome and 15 lateral gene transfer events.</title>
        <authorList>
            <person name="Petersen C."/>
            <person name="Sorensen T."/>
            <person name="Nielsen M.R."/>
            <person name="Sondergaard T.E."/>
            <person name="Sorensen J.L."/>
            <person name="Fitzpatrick D.A."/>
            <person name="Frisvad J.C."/>
            <person name="Nielsen K.L."/>
        </authorList>
    </citation>
    <scope>NUCLEOTIDE SEQUENCE</scope>
    <source>
        <strain evidence="2">IBT 19713</strain>
    </source>
</reference>
<proteinExistence type="predicted"/>
<keyword evidence="3" id="KW-1185">Reference proteome</keyword>
<gene>
    <name evidence="2" type="ORF">N7468_005060</name>
</gene>
<dbReference type="EMBL" id="JAPQKS010000004">
    <property type="protein sequence ID" value="KAJ5232104.1"/>
    <property type="molecule type" value="Genomic_DNA"/>
</dbReference>